<dbReference type="EMBL" id="CP012850">
    <property type="protein sequence ID" value="ALI34222.1"/>
    <property type="molecule type" value="Genomic_DNA"/>
</dbReference>
<dbReference type="GeneID" id="60420237"/>
<gene>
    <name evidence="1" type="ORF">NMY3_00008</name>
</gene>
<evidence type="ECO:0008006" key="3">
    <source>
        <dbReference type="Google" id="ProtNLM"/>
    </source>
</evidence>
<proteinExistence type="predicted"/>
<evidence type="ECO:0000313" key="1">
    <source>
        <dbReference type="EMBL" id="ALI34222.1"/>
    </source>
</evidence>
<dbReference type="KEGG" id="taa:NMY3_00008"/>
<dbReference type="RefSeq" id="WP_196816920.1">
    <property type="nucleotide sequence ID" value="NZ_CP012850.1"/>
</dbReference>
<evidence type="ECO:0000313" key="2">
    <source>
        <dbReference type="Proteomes" id="UP000058925"/>
    </source>
</evidence>
<keyword evidence="2" id="KW-1185">Reference proteome</keyword>
<protein>
    <recommendedName>
        <fullName evidence="3">DUF5655 domain-containing protein</fullName>
    </recommendedName>
</protein>
<dbReference type="Proteomes" id="UP000058925">
    <property type="component" value="Chromosome"/>
</dbReference>
<accession>A0A654M594</accession>
<name>A0A654M594_9ARCH</name>
<dbReference type="AlphaFoldDB" id="A0A654M594"/>
<reference evidence="2" key="1">
    <citation type="submission" date="2015-10" db="EMBL/GenBank/DDBJ databases">
        <title>Niche specialization of a soil ammonia-oxidizing archaeon, Candidatus Nitrosocosmicus oleophilus.</title>
        <authorList>
            <person name="Jung M.-Y."/>
            <person name="Rhee S.-K."/>
        </authorList>
    </citation>
    <scope>NUCLEOTIDE SEQUENCE [LARGE SCALE GENOMIC DNA]</scope>
    <source>
        <strain evidence="2">MY3</strain>
    </source>
</reference>
<sequence length="111" mass="12960">MNKFGFLTDKANISFESHLVNLGKDIEILLVNLREFVLSLGDNVIEEVRPHRIVYAKSLTFRYFLDIYPKNNDLIIGIRKNRKDPTKEYVVSNTQEIQSIEPEIKEAYESI</sequence>
<dbReference type="OrthoDB" id="11787at2157"/>
<organism evidence="1 2">
    <name type="scientific">Candidatus Nitrosocosmicus oleophilus</name>
    <dbReference type="NCBI Taxonomy" id="1353260"/>
    <lineage>
        <taxon>Archaea</taxon>
        <taxon>Nitrososphaerota</taxon>
        <taxon>Nitrososphaeria</taxon>
        <taxon>Nitrososphaerales</taxon>
        <taxon>Nitrososphaeraceae</taxon>
        <taxon>Candidatus Nitrosocosmicus</taxon>
    </lineage>
</organism>